<evidence type="ECO:0000313" key="2">
    <source>
        <dbReference type="EMBL" id="KAK1362428.1"/>
    </source>
</evidence>
<dbReference type="AlphaFoldDB" id="A0AAD8HA07"/>
<evidence type="ECO:0000259" key="1">
    <source>
        <dbReference type="Pfam" id="PF13456"/>
    </source>
</evidence>
<evidence type="ECO:0000313" key="3">
    <source>
        <dbReference type="Proteomes" id="UP001237642"/>
    </source>
</evidence>
<feature type="domain" description="RNase H type-1" evidence="1">
    <location>
        <begin position="10"/>
        <end position="88"/>
    </location>
</feature>
<dbReference type="GO" id="GO:0003676">
    <property type="term" value="F:nucleic acid binding"/>
    <property type="evidence" value="ECO:0007669"/>
    <property type="project" value="InterPro"/>
</dbReference>
<organism evidence="2 3">
    <name type="scientific">Heracleum sosnowskyi</name>
    <dbReference type="NCBI Taxonomy" id="360622"/>
    <lineage>
        <taxon>Eukaryota</taxon>
        <taxon>Viridiplantae</taxon>
        <taxon>Streptophyta</taxon>
        <taxon>Embryophyta</taxon>
        <taxon>Tracheophyta</taxon>
        <taxon>Spermatophyta</taxon>
        <taxon>Magnoliopsida</taxon>
        <taxon>eudicotyledons</taxon>
        <taxon>Gunneridae</taxon>
        <taxon>Pentapetalae</taxon>
        <taxon>asterids</taxon>
        <taxon>campanulids</taxon>
        <taxon>Apiales</taxon>
        <taxon>Apiaceae</taxon>
        <taxon>Apioideae</taxon>
        <taxon>apioid superclade</taxon>
        <taxon>Tordylieae</taxon>
        <taxon>Tordyliinae</taxon>
        <taxon>Heracleum</taxon>
    </lineage>
</organism>
<dbReference type="InterPro" id="IPR053151">
    <property type="entry name" value="RNase_H-like"/>
</dbReference>
<reference evidence="2" key="1">
    <citation type="submission" date="2023-02" db="EMBL/GenBank/DDBJ databases">
        <title>Genome of toxic invasive species Heracleum sosnowskyi carries increased number of genes despite the absence of recent whole-genome duplications.</title>
        <authorList>
            <person name="Schelkunov M."/>
            <person name="Shtratnikova V."/>
            <person name="Makarenko M."/>
            <person name="Klepikova A."/>
            <person name="Omelchenko D."/>
            <person name="Novikova G."/>
            <person name="Obukhova E."/>
            <person name="Bogdanov V."/>
            <person name="Penin A."/>
            <person name="Logacheva M."/>
        </authorList>
    </citation>
    <scope>NUCLEOTIDE SEQUENCE</scope>
    <source>
        <strain evidence="2">Hsosn_3</strain>
        <tissue evidence="2">Leaf</tissue>
    </source>
</reference>
<dbReference type="Pfam" id="PF13456">
    <property type="entry name" value="RVT_3"/>
    <property type="match status" value="1"/>
</dbReference>
<dbReference type="EMBL" id="JAUIZM010000010">
    <property type="protein sequence ID" value="KAK1362428.1"/>
    <property type="molecule type" value="Genomic_DNA"/>
</dbReference>
<sequence>MIYAKSIYHKQNYSAIVAEVSAIREGLYLASKRKFQNFMLESDCVAAISLINVKQDSCTDLDNMISDIKDNLKTCRGLKFVPREANSVKVCAKRSQFSGSLVSKLCLNIQSLC</sequence>
<name>A0AAD8HA07_9APIA</name>
<reference evidence="2" key="2">
    <citation type="submission" date="2023-05" db="EMBL/GenBank/DDBJ databases">
        <authorList>
            <person name="Schelkunov M.I."/>
        </authorList>
    </citation>
    <scope>NUCLEOTIDE SEQUENCE</scope>
    <source>
        <strain evidence="2">Hsosn_3</strain>
        <tissue evidence="2">Leaf</tissue>
    </source>
</reference>
<dbReference type="GO" id="GO:0004523">
    <property type="term" value="F:RNA-DNA hybrid ribonuclease activity"/>
    <property type="evidence" value="ECO:0007669"/>
    <property type="project" value="InterPro"/>
</dbReference>
<gene>
    <name evidence="2" type="ORF">POM88_046902</name>
</gene>
<dbReference type="PANTHER" id="PTHR47723:SF24">
    <property type="entry name" value="RNASE H TYPE-1 DOMAIN-CONTAINING PROTEIN"/>
    <property type="match status" value="1"/>
</dbReference>
<accession>A0AAD8HA07</accession>
<comment type="caution">
    <text evidence="2">The sequence shown here is derived from an EMBL/GenBank/DDBJ whole genome shotgun (WGS) entry which is preliminary data.</text>
</comment>
<keyword evidence="3" id="KW-1185">Reference proteome</keyword>
<dbReference type="PANTHER" id="PTHR47723">
    <property type="entry name" value="OS05G0353850 PROTEIN"/>
    <property type="match status" value="1"/>
</dbReference>
<protein>
    <recommendedName>
        <fullName evidence="1">RNase H type-1 domain-containing protein</fullName>
    </recommendedName>
</protein>
<dbReference type="Proteomes" id="UP001237642">
    <property type="component" value="Unassembled WGS sequence"/>
</dbReference>
<dbReference type="InterPro" id="IPR002156">
    <property type="entry name" value="RNaseH_domain"/>
</dbReference>
<proteinExistence type="predicted"/>